<dbReference type="OrthoDB" id="6435638at2759"/>
<organism evidence="13 14">
    <name type="scientific">Trichonephila clavata</name>
    <name type="common">Joro spider</name>
    <name type="synonym">Nephila clavata</name>
    <dbReference type="NCBI Taxonomy" id="2740835"/>
    <lineage>
        <taxon>Eukaryota</taxon>
        <taxon>Metazoa</taxon>
        <taxon>Ecdysozoa</taxon>
        <taxon>Arthropoda</taxon>
        <taxon>Chelicerata</taxon>
        <taxon>Arachnida</taxon>
        <taxon>Araneae</taxon>
        <taxon>Araneomorphae</taxon>
        <taxon>Entelegynae</taxon>
        <taxon>Araneoidea</taxon>
        <taxon>Nephilidae</taxon>
        <taxon>Trichonephila</taxon>
    </lineage>
</organism>
<keyword evidence="3" id="KW-1003">Cell membrane</keyword>
<evidence type="ECO:0000256" key="8">
    <source>
        <dbReference type="ARBA" id="ARBA00023170"/>
    </source>
</evidence>
<dbReference type="PANTHER" id="PTHR24230">
    <property type="entry name" value="G-PROTEIN COUPLED RECEPTOR"/>
    <property type="match status" value="1"/>
</dbReference>
<evidence type="ECO:0000259" key="12">
    <source>
        <dbReference type="PROSITE" id="PS50262"/>
    </source>
</evidence>
<evidence type="ECO:0000256" key="10">
    <source>
        <dbReference type="SAM" id="Phobius"/>
    </source>
</evidence>
<feature type="chain" id="PRO_5036501152" evidence="11">
    <location>
        <begin position="20"/>
        <end position="287"/>
    </location>
</feature>
<keyword evidence="7 10" id="KW-0472">Membrane</keyword>
<dbReference type="EMBL" id="BMAO01005246">
    <property type="protein sequence ID" value="GFR00110.1"/>
    <property type="molecule type" value="Genomic_DNA"/>
</dbReference>
<feature type="transmembrane region" description="Helical" evidence="10">
    <location>
        <begin position="227"/>
        <end position="246"/>
    </location>
</feature>
<evidence type="ECO:0000256" key="3">
    <source>
        <dbReference type="ARBA" id="ARBA00022475"/>
    </source>
</evidence>
<dbReference type="AlphaFoldDB" id="A0A8X6GE49"/>
<evidence type="ECO:0000313" key="14">
    <source>
        <dbReference type="Proteomes" id="UP000887116"/>
    </source>
</evidence>
<evidence type="ECO:0000256" key="7">
    <source>
        <dbReference type="ARBA" id="ARBA00023136"/>
    </source>
</evidence>
<reference evidence="13" key="1">
    <citation type="submission" date="2020-07" db="EMBL/GenBank/DDBJ databases">
        <title>Multicomponent nature underlies the extraordinary mechanical properties of spider dragline silk.</title>
        <authorList>
            <person name="Kono N."/>
            <person name="Nakamura H."/>
            <person name="Mori M."/>
            <person name="Yoshida Y."/>
            <person name="Ohtoshi R."/>
            <person name="Malay A.D."/>
            <person name="Moran D.A.P."/>
            <person name="Tomita M."/>
            <person name="Numata K."/>
            <person name="Arakawa K."/>
        </authorList>
    </citation>
    <scope>NUCLEOTIDE SEQUENCE</scope>
</reference>
<comment type="subcellular location">
    <subcellularLocation>
        <location evidence="1">Cell membrane</location>
        <topology evidence="1">Multi-pass membrane protein</topology>
    </subcellularLocation>
</comment>
<dbReference type="SUPFAM" id="SSF81321">
    <property type="entry name" value="Family A G protein-coupled receptor-like"/>
    <property type="match status" value="1"/>
</dbReference>
<proteinExistence type="inferred from homology"/>
<feature type="transmembrane region" description="Helical" evidence="10">
    <location>
        <begin position="182"/>
        <end position="207"/>
    </location>
</feature>
<dbReference type="InterPro" id="IPR000276">
    <property type="entry name" value="GPCR_Rhodpsn"/>
</dbReference>
<keyword evidence="4 10" id="KW-0812">Transmembrane</keyword>
<dbReference type="Proteomes" id="UP000887116">
    <property type="component" value="Unassembled WGS sequence"/>
</dbReference>
<evidence type="ECO:0000256" key="6">
    <source>
        <dbReference type="ARBA" id="ARBA00023040"/>
    </source>
</evidence>
<feature type="transmembrane region" description="Helical" evidence="10">
    <location>
        <begin position="267"/>
        <end position="286"/>
    </location>
</feature>
<dbReference type="Gene3D" id="1.20.1070.10">
    <property type="entry name" value="Rhodopsin 7-helix transmembrane proteins"/>
    <property type="match status" value="1"/>
</dbReference>
<evidence type="ECO:0000256" key="9">
    <source>
        <dbReference type="ARBA" id="ARBA00023224"/>
    </source>
</evidence>
<keyword evidence="11" id="KW-0732">Signal</keyword>
<protein>
    <submittedName>
        <fullName evidence="13">Gonadotropin-releasing hormone receptor</fullName>
    </submittedName>
</protein>
<evidence type="ECO:0000256" key="1">
    <source>
        <dbReference type="ARBA" id="ARBA00004651"/>
    </source>
</evidence>
<dbReference type="InterPro" id="IPR017452">
    <property type="entry name" value="GPCR_Rhodpsn_7TM"/>
</dbReference>
<keyword evidence="6" id="KW-0297">G-protein coupled receptor</keyword>
<keyword evidence="9" id="KW-0807">Transducer</keyword>
<evidence type="ECO:0000313" key="13">
    <source>
        <dbReference type="EMBL" id="GFR00110.1"/>
    </source>
</evidence>
<comment type="caution">
    <text evidence="13">The sequence shown here is derived from an EMBL/GenBank/DDBJ whole genome shotgun (WGS) entry which is preliminary data.</text>
</comment>
<keyword evidence="5 10" id="KW-1133">Transmembrane helix</keyword>
<keyword evidence="8 13" id="KW-0675">Receptor</keyword>
<dbReference type="Pfam" id="PF00001">
    <property type="entry name" value="7tm_1"/>
    <property type="match status" value="1"/>
</dbReference>
<sequence length="287" mass="32483">MSTAVCIIYLLVYLKFAFSNSFSNDSQTSRQLGASLLLHEPPKSEKSFKNSQPNYLHNLKDIERSNSSMAPQISLMALSGRESDLISIKDRDSFSKDDYFYPKPPLLEETVYETNFTPMAANCTQNSTNFCHELGHAPQFEDRTLMKGLILSFIAFFSFIGNVTTLASIIKTRRKGSSTVYMLLFQLAIADLLVTLFCILAEGLWTLTVAWYGGNFLCKVVKFMQMFALYLSTYVLVLIGFDRLCAVRFPMQRAHAKDHVRRGIASIWIMSALFSIPQVSFTLNTFP</sequence>
<evidence type="ECO:0000256" key="11">
    <source>
        <dbReference type="SAM" id="SignalP"/>
    </source>
</evidence>
<gene>
    <name evidence="13" type="primary">GNRHR</name>
    <name evidence="13" type="ORF">TNCT_664601</name>
</gene>
<feature type="signal peptide" evidence="11">
    <location>
        <begin position="1"/>
        <end position="19"/>
    </location>
</feature>
<feature type="domain" description="G-protein coupled receptors family 1 profile" evidence="12">
    <location>
        <begin position="161"/>
        <end position="287"/>
    </location>
</feature>
<evidence type="ECO:0000256" key="5">
    <source>
        <dbReference type="ARBA" id="ARBA00022989"/>
    </source>
</evidence>
<accession>A0A8X6GE49</accession>
<dbReference type="PRINTS" id="PR00237">
    <property type="entry name" value="GPCRRHODOPSN"/>
</dbReference>
<name>A0A8X6GE49_TRICU</name>
<dbReference type="PROSITE" id="PS50262">
    <property type="entry name" value="G_PROTEIN_RECEP_F1_2"/>
    <property type="match status" value="1"/>
</dbReference>
<dbReference type="GO" id="GO:0005886">
    <property type="term" value="C:plasma membrane"/>
    <property type="evidence" value="ECO:0007669"/>
    <property type="project" value="UniProtKB-SubCell"/>
</dbReference>
<evidence type="ECO:0000256" key="2">
    <source>
        <dbReference type="ARBA" id="ARBA00010663"/>
    </source>
</evidence>
<feature type="transmembrane region" description="Helical" evidence="10">
    <location>
        <begin position="149"/>
        <end position="170"/>
    </location>
</feature>
<keyword evidence="14" id="KW-1185">Reference proteome</keyword>
<dbReference type="PANTHER" id="PTHR24230:SF163">
    <property type="entry name" value="CORAZONIN RECEPTOR, ISOFORM B"/>
    <property type="match status" value="1"/>
</dbReference>
<evidence type="ECO:0000256" key="4">
    <source>
        <dbReference type="ARBA" id="ARBA00022692"/>
    </source>
</evidence>
<dbReference type="GO" id="GO:0035237">
    <property type="term" value="F:corazonin receptor activity"/>
    <property type="evidence" value="ECO:0007669"/>
    <property type="project" value="TreeGrafter"/>
</dbReference>
<comment type="similarity">
    <text evidence="2">Belongs to the G-protein coupled receptor 1 family.</text>
</comment>